<feature type="transmembrane region" description="Helical" evidence="6">
    <location>
        <begin position="274"/>
        <end position="296"/>
    </location>
</feature>
<evidence type="ECO:0000259" key="7">
    <source>
        <dbReference type="Pfam" id="PF10520"/>
    </source>
</evidence>
<dbReference type="EMBL" id="AZIL01001405">
    <property type="protein sequence ID" value="EWM24074.1"/>
    <property type="molecule type" value="Genomic_DNA"/>
</dbReference>
<keyword evidence="4 6" id="KW-1133">Transmembrane helix</keyword>
<evidence type="ECO:0000256" key="6">
    <source>
        <dbReference type="SAM" id="Phobius"/>
    </source>
</evidence>
<gene>
    <name evidence="8" type="ORF">Naga_100063g13</name>
</gene>
<comment type="similarity">
    <text evidence="2">Belongs to the fatty acid desaturase CarF family.</text>
</comment>
<comment type="subcellular location">
    <subcellularLocation>
        <location evidence="1">Membrane</location>
        <topology evidence="1">Multi-pass membrane protein</topology>
    </subcellularLocation>
</comment>
<dbReference type="GO" id="GO:0016020">
    <property type="term" value="C:membrane"/>
    <property type="evidence" value="ECO:0007669"/>
    <property type="project" value="UniProtKB-SubCell"/>
</dbReference>
<sequence>MCIGSVSAAIPPVTAASAEAVAQHSSMPVPESDAQDGDASMDIVDRLNVQAKHLAAKTIGVPGDEHYACLQMVKEGATVFKHRIWPLMYIYWAYTVYGILTGPSLAFALGAFVLTYLYIDLYGAVLHIVLDNPNFLKLPLIGEACLEFQFHHIIPHEITVRDFRHIAADLNGIIGLEYGVNLILFNGLTDPAYRCVACCAVLNAYLGQLAHRQAHMRPEKRDPVVAVLQGLGLMVTPDTHRRHHKTYDQGFPILSGWSDAPVTFLYRYVVPSQWVWLAMFVLLTFGGIAGLIRLYLPLAAWALEEGGCEGAIRGWAKSSML</sequence>
<evidence type="ECO:0000256" key="3">
    <source>
        <dbReference type="ARBA" id="ARBA00022692"/>
    </source>
</evidence>
<dbReference type="GO" id="GO:0006631">
    <property type="term" value="P:fatty acid metabolic process"/>
    <property type="evidence" value="ECO:0007669"/>
    <property type="project" value="UniProtKB-UniPathway"/>
</dbReference>
<evidence type="ECO:0000256" key="4">
    <source>
        <dbReference type="ARBA" id="ARBA00022989"/>
    </source>
</evidence>
<comment type="caution">
    <text evidence="8">The sequence shown here is derived from an EMBL/GenBank/DDBJ whole genome shotgun (WGS) entry which is preliminary data.</text>
</comment>
<name>W7TKR8_9STRA</name>
<keyword evidence="3 6" id="KW-0812">Transmembrane</keyword>
<dbReference type="AlphaFoldDB" id="W7TKR8"/>
<dbReference type="PANTHER" id="PTHR48231:SF1">
    <property type="entry name" value="OS08G0187900 PROTEIN"/>
    <property type="match status" value="1"/>
</dbReference>
<dbReference type="Proteomes" id="UP000019335">
    <property type="component" value="Chromosome 15"/>
</dbReference>
<protein>
    <submittedName>
        <fullName evidence="8">Kua-ubiquitin conjugating enzyme hybrid, localization</fullName>
    </submittedName>
</protein>
<evidence type="ECO:0000313" key="8">
    <source>
        <dbReference type="EMBL" id="EWM24073.1"/>
    </source>
</evidence>
<evidence type="ECO:0000256" key="2">
    <source>
        <dbReference type="ARBA" id="ARBA00007620"/>
    </source>
</evidence>
<reference evidence="8 9" key="1">
    <citation type="journal article" date="2014" name="Mol. Plant">
        <title>Chromosome Scale Genome Assembly and Transcriptome Profiling of Nannochloropsis gaditana in Nitrogen Depletion.</title>
        <authorList>
            <person name="Corteggiani Carpinelli E."/>
            <person name="Telatin A."/>
            <person name="Vitulo N."/>
            <person name="Forcato C."/>
            <person name="D'Angelo M."/>
            <person name="Schiavon R."/>
            <person name="Vezzi A."/>
            <person name="Giacometti G.M."/>
            <person name="Morosinotto T."/>
            <person name="Valle G."/>
        </authorList>
    </citation>
    <scope>NUCLEOTIDE SEQUENCE [LARGE SCALE GENOMIC DNA]</scope>
    <source>
        <strain evidence="8 9">B-31</strain>
    </source>
</reference>
<dbReference type="InterPro" id="IPR019547">
    <property type="entry name" value="Lipid_desat"/>
</dbReference>
<keyword evidence="5 6" id="KW-0472">Membrane</keyword>
<keyword evidence="9" id="KW-1185">Reference proteome</keyword>
<dbReference type="PANTHER" id="PTHR48231">
    <property type="entry name" value="TMEM189_B_DMAIN DOMAIN-CONTAINING PROTEIN"/>
    <property type="match status" value="1"/>
</dbReference>
<evidence type="ECO:0000313" key="9">
    <source>
        <dbReference type="Proteomes" id="UP000019335"/>
    </source>
</evidence>
<feature type="transmembrane region" description="Helical" evidence="6">
    <location>
        <begin position="89"/>
        <end position="119"/>
    </location>
</feature>
<dbReference type="OrthoDB" id="203481at2759"/>
<feature type="domain" description="Lipid desaturase" evidence="7">
    <location>
        <begin position="117"/>
        <end position="262"/>
    </location>
</feature>
<dbReference type="EMBL" id="AZIL01001405">
    <property type="protein sequence ID" value="EWM24073.1"/>
    <property type="molecule type" value="Genomic_DNA"/>
</dbReference>
<accession>W7TKR8</accession>
<evidence type="ECO:0000256" key="5">
    <source>
        <dbReference type="ARBA" id="ARBA00023136"/>
    </source>
</evidence>
<organism evidence="8 9">
    <name type="scientific">Nannochloropsis gaditana</name>
    <dbReference type="NCBI Taxonomy" id="72520"/>
    <lineage>
        <taxon>Eukaryota</taxon>
        <taxon>Sar</taxon>
        <taxon>Stramenopiles</taxon>
        <taxon>Ochrophyta</taxon>
        <taxon>Eustigmatophyceae</taxon>
        <taxon>Eustigmatales</taxon>
        <taxon>Monodopsidaceae</taxon>
        <taxon>Nannochloropsis</taxon>
    </lineage>
</organism>
<dbReference type="Pfam" id="PF10520">
    <property type="entry name" value="Lipid_desat"/>
    <property type="match status" value="1"/>
</dbReference>
<dbReference type="UniPathway" id="UPA00199"/>
<evidence type="ECO:0000256" key="1">
    <source>
        <dbReference type="ARBA" id="ARBA00004141"/>
    </source>
</evidence>
<proteinExistence type="inferred from homology"/>